<dbReference type="Gene3D" id="1.10.287.1260">
    <property type="match status" value="1"/>
</dbReference>
<evidence type="ECO:0000313" key="10">
    <source>
        <dbReference type="EMBL" id="NNJ25427.1"/>
    </source>
</evidence>
<dbReference type="InterPro" id="IPR010920">
    <property type="entry name" value="LSM_dom_sf"/>
</dbReference>
<dbReference type="Gene3D" id="2.30.30.60">
    <property type="match status" value="1"/>
</dbReference>
<keyword evidence="6 7" id="KW-0472">Membrane</keyword>
<dbReference type="InterPro" id="IPR008910">
    <property type="entry name" value="MSC_TM_helix"/>
</dbReference>
<dbReference type="PROSITE" id="PS50914">
    <property type="entry name" value="BON"/>
    <property type="match status" value="1"/>
</dbReference>
<dbReference type="Gene3D" id="3.30.70.100">
    <property type="match status" value="1"/>
</dbReference>
<dbReference type="SUPFAM" id="SSF82689">
    <property type="entry name" value="Mechanosensitive channel protein MscS (YggB), C-terminal domain"/>
    <property type="match status" value="1"/>
</dbReference>
<evidence type="ECO:0000256" key="4">
    <source>
        <dbReference type="ARBA" id="ARBA00022692"/>
    </source>
</evidence>
<dbReference type="InterPro" id="IPR045275">
    <property type="entry name" value="MscS_archaea/bacteria_type"/>
</dbReference>
<protein>
    <recommendedName>
        <fullName evidence="9">BON domain-containing protein</fullName>
    </recommendedName>
</protein>
<evidence type="ECO:0000256" key="2">
    <source>
        <dbReference type="ARBA" id="ARBA00008017"/>
    </source>
</evidence>
<reference evidence="10 11" key="1">
    <citation type="journal article" date="2020" name="Syst. Appl. Microbiol.">
        <title>Alienimonas chondri sp. nov., a novel planctomycete isolated from the biofilm of the red alga Chondrus crispus.</title>
        <authorList>
            <person name="Vitorino I."/>
            <person name="Albuquerque L."/>
            <person name="Wiegand S."/>
            <person name="Kallscheuer N."/>
            <person name="da Costa M.S."/>
            <person name="Lobo-da-Cunha A."/>
            <person name="Jogler C."/>
            <person name="Lage O.M."/>
        </authorList>
    </citation>
    <scope>NUCLEOTIDE SEQUENCE [LARGE SCALE GENOMIC DNA]</scope>
    <source>
        <strain evidence="10 11">LzC2</strain>
    </source>
</reference>
<evidence type="ECO:0000256" key="8">
    <source>
        <dbReference type="SAM" id="SignalP"/>
    </source>
</evidence>
<dbReference type="RefSeq" id="WP_171185421.1">
    <property type="nucleotide sequence ID" value="NZ_WTPX01000036.1"/>
</dbReference>
<evidence type="ECO:0000256" key="5">
    <source>
        <dbReference type="ARBA" id="ARBA00022989"/>
    </source>
</evidence>
<dbReference type="InterPro" id="IPR006685">
    <property type="entry name" value="MscS_channel_2nd"/>
</dbReference>
<dbReference type="SUPFAM" id="SSF50182">
    <property type="entry name" value="Sm-like ribonucleoproteins"/>
    <property type="match status" value="1"/>
</dbReference>
<evidence type="ECO:0000256" key="3">
    <source>
        <dbReference type="ARBA" id="ARBA00022475"/>
    </source>
</evidence>
<evidence type="ECO:0000256" key="7">
    <source>
        <dbReference type="SAM" id="Phobius"/>
    </source>
</evidence>
<name>A0ABX1VDS9_9PLAN</name>
<comment type="similarity">
    <text evidence="2">Belongs to the MscS (TC 1.A.23) family.</text>
</comment>
<evidence type="ECO:0000259" key="9">
    <source>
        <dbReference type="PROSITE" id="PS50914"/>
    </source>
</evidence>
<dbReference type="PANTHER" id="PTHR30221">
    <property type="entry name" value="SMALL-CONDUCTANCE MECHANOSENSITIVE CHANNEL"/>
    <property type="match status" value="1"/>
</dbReference>
<dbReference type="SUPFAM" id="SSF82861">
    <property type="entry name" value="Mechanosensitive channel protein MscS (YggB), transmembrane region"/>
    <property type="match status" value="1"/>
</dbReference>
<dbReference type="Pfam" id="PF04972">
    <property type="entry name" value="BON"/>
    <property type="match status" value="1"/>
</dbReference>
<evidence type="ECO:0000256" key="1">
    <source>
        <dbReference type="ARBA" id="ARBA00004651"/>
    </source>
</evidence>
<dbReference type="Pfam" id="PF21082">
    <property type="entry name" value="MS_channel_3rd"/>
    <property type="match status" value="1"/>
</dbReference>
<dbReference type="Pfam" id="PF05552">
    <property type="entry name" value="MS_channel_1st_1"/>
    <property type="match status" value="1"/>
</dbReference>
<sequence length="438" mass="48131">MTPSPPRPRTSRSNLPRAVLRTALAFCLLASLAVAAPFQDDAANDAGDAAQTPPELDATKEIAVEQQISDEKIAARITELLTTYDYVDNVGVTSESGLVKLTGKTDSSTHKELAREWARRVEGVIAVQNDIQVDRVFSPSRAWTQVRGSVQTLWDDFLEQSPLLLVALAVLFVTAILAKIIQFIFRRTPGYGKLRGSLQDLIEQFITVGVWVLGLLIAATVAFPGVTPGSLIATLGLGGVAIGFAFKDIFENFLAGIFILWKFPFDRGDFIECNDVRGKIQQITIRNTLVRQPDGVLVVMPNADLFKNPVDVLTNWKSRRVTITCGVAYGEDVKTSRGLIEEAVKGCDSVESRKPIEIFADEFADSSVNFKISWWADPTPLGERKSRDQVVEAVKRALDDAGVEIPFPQRTLWFKEPLSVSKRDELGAADRDGESHGD</sequence>
<dbReference type="PANTHER" id="PTHR30221:SF1">
    <property type="entry name" value="SMALL-CONDUCTANCE MECHANOSENSITIVE CHANNEL"/>
    <property type="match status" value="1"/>
</dbReference>
<feature type="signal peptide" evidence="8">
    <location>
        <begin position="1"/>
        <end position="35"/>
    </location>
</feature>
<dbReference type="InterPro" id="IPR007055">
    <property type="entry name" value="BON_dom"/>
</dbReference>
<dbReference type="InterPro" id="IPR049278">
    <property type="entry name" value="MS_channel_C"/>
</dbReference>
<accession>A0ABX1VDS9</accession>
<feature type="transmembrane region" description="Helical" evidence="7">
    <location>
        <begin position="205"/>
        <end position="223"/>
    </location>
</feature>
<evidence type="ECO:0000256" key="6">
    <source>
        <dbReference type="ARBA" id="ARBA00023136"/>
    </source>
</evidence>
<proteinExistence type="inferred from homology"/>
<feature type="domain" description="BON" evidence="9">
    <location>
        <begin position="69"/>
        <end position="135"/>
    </location>
</feature>
<dbReference type="InterPro" id="IPR011066">
    <property type="entry name" value="MscS_channel_C_sf"/>
</dbReference>
<comment type="subcellular location">
    <subcellularLocation>
        <location evidence="1">Cell membrane</location>
        <topology evidence="1">Multi-pass membrane protein</topology>
    </subcellularLocation>
</comment>
<feature type="chain" id="PRO_5047111642" description="BON domain-containing protein" evidence="8">
    <location>
        <begin position="36"/>
        <end position="438"/>
    </location>
</feature>
<keyword evidence="4 7" id="KW-0812">Transmembrane</keyword>
<keyword evidence="3" id="KW-1003">Cell membrane</keyword>
<keyword evidence="8" id="KW-0732">Signal</keyword>
<keyword evidence="5 7" id="KW-1133">Transmembrane helix</keyword>
<dbReference type="InterPro" id="IPR023408">
    <property type="entry name" value="MscS_beta-dom_sf"/>
</dbReference>
<feature type="transmembrane region" description="Helical" evidence="7">
    <location>
        <begin position="163"/>
        <end position="185"/>
    </location>
</feature>
<organism evidence="10 11">
    <name type="scientific">Alienimonas chondri</name>
    <dbReference type="NCBI Taxonomy" id="2681879"/>
    <lineage>
        <taxon>Bacteria</taxon>
        <taxon>Pseudomonadati</taxon>
        <taxon>Planctomycetota</taxon>
        <taxon>Planctomycetia</taxon>
        <taxon>Planctomycetales</taxon>
        <taxon>Planctomycetaceae</taxon>
        <taxon>Alienimonas</taxon>
    </lineage>
</organism>
<dbReference type="InterPro" id="IPR011014">
    <property type="entry name" value="MscS_channel_TM-2"/>
</dbReference>
<dbReference type="Proteomes" id="UP000609651">
    <property type="component" value="Unassembled WGS sequence"/>
</dbReference>
<dbReference type="Gene3D" id="3.30.1340.30">
    <property type="match status" value="1"/>
</dbReference>
<comment type="caution">
    <text evidence="10">The sequence shown here is derived from an EMBL/GenBank/DDBJ whole genome shotgun (WGS) entry which is preliminary data.</text>
</comment>
<gene>
    <name evidence="10" type="ORF">LzC2_14970</name>
</gene>
<dbReference type="Pfam" id="PF00924">
    <property type="entry name" value="MS_channel_2nd"/>
    <property type="match status" value="1"/>
</dbReference>
<evidence type="ECO:0000313" key="11">
    <source>
        <dbReference type="Proteomes" id="UP000609651"/>
    </source>
</evidence>
<dbReference type="EMBL" id="WTPX01000036">
    <property type="protein sequence ID" value="NNJ25427.1"/>
    <property type="molecule type" value="Genomic_DNA"/>
</dbReference>
<keyword evidence="11" id="KW-1185">Reference proteome</keyword>